<keyword evidence="5" id="KW-0862">Zinc</keyword>
<dbReference type="InterPro" id="IPR036236">
    <property type="entry name" value="Znf_C2H2_sf"/>
</dbReference>
<proteinExistence type="predicted"/>
<accession>A0AAP0H985</accession>
<dbReference type="SMART" id="SM00355">
    <property type="entry name" value="ZnF_C2H2"/>
    <property type="match status" value="2"/>
</dbReference>
<dbReference type="Pfam" id="PF13912">
    <property type="entry name" value="zf-C2H2_6"/>
    <property type="match status" value="2"/>
</dbReference>
<dbReference type="GO" id="GO:0008270">
    <property type="term" value="F:zinc ion binding"/>
    <property type="evidence" value="ECO:0007669"/>
    <property type="project" value="UniProtKB-KW"/>
</dbReference>
<comment type="subcellular location">
    <subcellularLocation>
        <location evidence="1">Nucleus</location>
    </subcellularLocation>
</comment>
<dbReference type="Proteomes" id="UP001408789">
    <property type="component" value="Unassembled WGS sequence"/>
</dbReference>
<dbReference type="SUPFAM" id="SSF57667">
    <property type="entry name" value="beta-beta-alpha zinc fingers"/>
    <property type="match status" value="1"/>
</dbReference>
<feature type="domain" description="C2H2-type" evidence="11">
    <location>
        <begin position="79"/>
        <end position="106"/>
    </location>
</feature>
<dbReference type="Gene3D" id="3.30.160.60">
    <property type="entry name" value="Classic Zinc Finger"/>
    <property type="match status" value="2"/>
</dbReference>
<dbReference type="PANTHER" id="PTHR26374:SF413">
    <property type="entry name" value="ZINC FINGER C2H2-TYPE_INTEGRASE DNA-BINDING DOMAIN-CONTAINING PROTEIN-RELATED"/>
    <property type="match status" value="1"/>
</dbReference>
<dbReference type="InterPro" id="IPR013087">
    <property type="entry name" value="Znf_C2H2_type"/>
</dbReference>
<evidence type="ECO:0000256" key="10">
    <source>
        <dbReference type="SAM" id="Coils"/>
    </source>
</evidence>
<feature type="domain" description="C2H2-type" evidence="11">
    <location>
        <begin position="30"/>
        <end position="57"/>
    </location>
</feature>
<evidence type="ECO:0000256" key="1">
    <source>
        <dbReference type="ARBA" id="ARBA00004123"/>
    </source>
</evidence>
<gene>
    <name evidence="12" type="ORF">SSX86_004620</name>
</gene>
<keyword evidence="6" id="KW-0805">Transcription regulation</keyword>
<evidence type="ECO:0000256" key="4">
    <source>
        <dbReference type="ARBA" id="ARBA00022771"/>
    </source>
</evidence>
<keyword evidence="13" id="KW-1185">Reference proteome</keyword>
<dbReference type="AlphaFoldDB" id="A0AAP0H985"/>
<evidence type="ECO:0000259" key="11">
    <source>
        <dbReference type="PROSITE" id="PS50157"/>
    </source>
</evidence>
<evidence type="ECO:0000256" key="9">
    <source>
        <dbReference type="PROSITE-ProRule" id="PRU00042"/>
    </source>
</evidence>
<evidence type="ECO:0000256" key="2">
    <source>
        <dbReference type="ARBA" id="ARBA00022723"/>
    </source>
</evidence>
<protein>
    <recommendedName>
        <fullName evidence="11">C2H2-type domain-containing protein</fullName>
    </recommendedName>
</protein>
<reference evidence="12 13" key="1">
    <citation type="submission" date="2024-04" db="EMBL/GenBank/DDBJ databases">
        <title>The reference genome of an endangered Asteraceae, Deinandra increscens subsp. villosa, native to the Central Coast of California.</title>
        <authorList>
            <person name="Guilliams M."/>
            <person name="Hasenstab-Lehman K."/>
            <person name="Meyer R."/>
            <person name="Mcevoy S."/>
        </authorList>
    </citation>
    <scope>NUCLEOTIDE SEQUENCE [LARGE SCALE GENOMIC DNA]</scope>
    <source>
        <tissue evidence="12">Leaf</tissue>
    </source>
</reference>
<keyword evidence="10" id="KW-0175">Coiled coil</keyword>
<keyword evidence="8" id="KW-0539">Nucleus</keyword>
<keyword evidence="3" id="KW-0677">Repeat</keyword>
<evidence type="ECO:0000313" key="13">
    <source>
        <dbReference type="Proteomes" id="UP001408789"/>
    </source>
</evidence>
<sequence length="163" mass="18552">MNDIEMKKPCESVSHPGSKTILSDDYGGDYKCKTCNKRFDTFQALGGHQRMHKKVKFGDNNDAFLSNLDVVVHKSSGLHQCKTCMKGFETGQALGGHMRRHRLEKTLILMEQERLWRQQVVAEEVGDLVLAAAELQRLKAEEDKRHEAKSELVLAAKEWRLSV</sequence>
<evidence type="ECO:0000313" key="12">
    <source>
        <dbReference type="EMBL" id="KAK9076287.1"/>
    </source>
</evidence>
<dbReference type="EMBL" id="JBCNJP010000007">
    <property type="protein sequence ID" value="KAK9076287.1"/>
    <property type="molecule type" value="Genomic_DNA"/>
</dbReference>
<dbReference type="PROSITE" id="PS50157">
    <property type="entry name" value="ZINC_FINGER_C2H2_2"/>
    <property type="match status" value="2"/>
</dbReference>
<evidence type="ECO:0000256" key="6">
    <source>
        <dbReference type="ARBA" id="ARBA00023015"/>
    </source>
</evidence>
<comment type="caution">
    <text evidence="12">The sequence shown here is derived from an EMBL/GenBank/DDBJ whole genome shotgun (WGS) entry which is preliminary data.</text>
</comment>
<dbReference type="PROSITE" id="PS00028">
    <property type="entry name" value="ZINC_FINGER_C2H2_1"/>
    <property type="match status" value="2"/>
</dbReference>
<dbReference type="GO" id="GO:0005634">
    <property type="term" value="C:nucleus"/>
    <property type="evidence" value="ECO:0007669"/>
    <property type="project" value="UniProtKB-SubCell"/>
</dbReference>
<evidence type="ECO:0000256" key="7">
    <source>
        <dbReference type="ARBA" id="ARBA00023163"/>
    </source>
</evidence>
<organism evidence="12 13">
    <name type="scientific">Deinandra increscens subsp. villosa</name>
    <dbReference type="NCBI Taxonomy" id="3103831"/>
    <lineage>
        <taxon>Eukaryota</taxon>
        <taxon>Viridiplantae</taxon>
        <taxon>Streptophyta</taxon>
        <taxon>Embryophyta</taxon>
        <taxon>Tracheophyta</taxon>
        <taxon>Spermatophyta</taxon>
        <taxon>Magnoliopsida</taxon>
        <taxon>eudicotyledons</taxon>
        <taxon>Gunneridae</taxon>
        <taxon>Pentapetalae</taxon>
        <taxon>asterids</taxon>
        <taxon>campanulids</taxon>
        <taxon>Asterales</taxon>
        <taxon>Asteraceae</taxon>
        <taxon>Asteroideae</taxon>
        <taxon>Heliantheae alliance</taxon>
        <taxon>Madieae</taxon>
        <taxon>Madiinae</taxon>
        <taxon>Deinandra</taxon>
    </lineage>
</organism>
<evidence type="ECO:0000256" key="5">
    <source>
        <dbReference type="ARBA" id="ARBA00022833"/>
    </source>
</evidence>
<dbReference type="GO" id="GO:0010200">
    <property type="term" value="P:response to chitin"/>
    <property type="evidence" value="ECO:0007669"/>
    <property type="project" value="TreeGrafter"/>
</dbReference>
<evidence type="ECO:0000256" key="8">
    <source>
        <dbReference type="ARBA" id="ARBA00023242"/>
    </source>
</evidence>
<keyword evidence="7" id="KW-0804">Transcription</keyword>
<dbReference type="PANTHER" id="PTHR26374">
    <property type="entry name" value="ZINC FINGER PROTEIN ZAT5"/>
    <property type="match status" value="1"/>
</dbReference>
<evidence type="ECO:0000256" key="3">
    <source>
        <dbReference type="ARBA" id="ARBA00022737"/>
    </source>
</evidence>
<name>A0AAP0H985_9ASTR</name>
<feature type="coiled-coil region" evidence="10">
    <location>
        <begin position="131"/>
        <end position="158"/>
    </location>
</feature>
<keyword evidence="2" id="KW-0479">Metal-binding</keyword>
<keyword evidence="4 9" id="KW-0863">Zinc-finger</keyword>